<keyword evidence="3" id="KW-1015">Disulfide bond</keyword>
<dbReference type="InterPro" id="IPR013766">
    <property type="entry name" value="Thioredoxin_domain"/>
</dbReference>
<keyword evidence="5" id="KW-0676">Redox-active center</keyword>
<dbReference type="Gene3D" id="1.20.1150.12">
    <property type="entry name" value="Endoplasmic reticulum resident protein 29, C-terminal domain"/>
    <property type="match status" value="1"/>
</dbReference>
<dbReference type="Pfam" id="PF07749">
    <property type="entry name" value="ERp29"/>
    <property type="match status" value="1"/>
</dbReference>
<protein>
    <recommendedName>
        <fullName evidence="2">protein disulfide-isomerase</fullName>
        <ecNumber evidence="2">5.3.4.1</ecNumber>
    </recommendedName>
</protein>
<dbReference type="AlphaFoldDB" id="A0A6A4HI63"/>
<dbReference type="InterPro" id="IPR036249">
    <property type="entry name" value="Thioredoxin-like_sf"/>
</dbReference>
<dbReference type="OrthoDB" id="10264505at2759"/>
<dbReference type="InterPro" id="IPR051063">
    <property type="entry name" value="PDI"/>
</dbReference>
<feature type="signal peptide" evidence="6">
    <location>
        <begin position="1"/>
        <end position="18"/>
    </location>
</feature>
<dbReference type="Gene3D" id="3.40.30.10">
    <property type="entry name" value="Glutaredoxin"/>
    <property type="match status" value="2"/>
</dbReference>
<feature type="chain" id="PRO_5025339462" description="protein disulfide-isomerase" evidence="6">
    <location>
        <begin position="19"/>
        <end position="376"/>
    </location>
</feature>
<evidence type="ECO:0000256" key="2">
    <source>
        <dbReference type="ARBA" id="ARBA00012723"/>
    </source>
</evidence>
<dbReference type="InterPro" id="IPR011679">
    <property type="entry name" value="ERp29_C"/>
</dbReference>
<organism evidence="8 9">
    <name type="scientific">Gymnopus androsaceus JB14</name>
    <dbReference type="NCBI Taxonomy" id="1447944"/>
    <lineage>
        <taxon>Eukaryota</taxon>
        <taxon>Fungi</taxon>
        <taxon>Dikarya</taxon>
        <taxon>Basidiomycota</taxon>
        <taxon>Agaricomycotina</taxon>
        <taxon>Agaricomycetes</taxon>
        <taxon>Agaricomycetidae</taxon>
        <taxon>Agaricales</taxon>
        <taxon>Marasmiineae</taxon>
        <taxon>Omphalotaceae</taxon>
        <taxon>Gymnopus</taxon>
    </lineage>
</organism>
<keyword evidence="9" id="KW-1185">Reference proteome</keyword>
<evidence type="ECO:0000256" key="6">
    <source>
        <dbReference type="SAM" id="SignalP"/>
    </source>
</evidence>
<dbReference type="PROSITE" id="PS51352">
    <property type="entry name" value="THIOREDOXIN_2"/>
    <property type="match status" value="1"/>
</dbReference>
<evidence type="ECO:0000313" key="9">
    <source>
        <dbReference type="Proteomes" id="UP000799118"/>
    </source>
</evidence>
<evidence type="ECO:0000256" key="1">
    <source>
        <dbReference type="ARBA" id="ARBA00001182"/>
    </source>
</evidence>
<evidence type="ECO:0000313" key="8">
    <source>
        <dbReference type="EMBL" id="KAE9397643.1"/>
    </source>
</evidence>
<dbReference type="GO" id="GO:0006457">
    <property type="term" value="P:protein folding"/>
    <property type="evidence" value="ECO:0007669"/>
    <property type="project" value="TreeGrafter"/>
</dbReference>
<accession>A0A6A4HI63</accession>
<evidence type="ECO:0000256" key="4">
    <source>
        <dbReference type="ARBA" id="ARBA00023235"/>
    </source>
</evidence>
<dbReference type="InterPro" id="IPR036356">
    <property type="entry name" value="ERp29_C_sf"/>
</dbReference>
<keyword evidence="4" id="KW-0413">Isomerase</keyword>
<feature type="domain" description="Thioredoxin" evidence="7">
    <location>
        <begin position="125"/>
        <end position="283"/>
    </location>
</feature>
<reference evidence="8" key="1">
    <citation type="journal article" date="2019" name="Environ. Microbiol.">
        <title>Fungal ecological strategies reflected in gene transcription - a case study of two litter decomposers.</title>
        <authorList>
            <person name="Barbi F."/>
            <person name="Kohler A."/>
            <person name="Barry K."/>
            <person name="Baskaran P."/>
            <person name="Daum C."/>
            <person name="Fauchery L."/>
            <person name="Ihrmark K."/>
            <person name="Kuo A."/>
            <person name="LaButti K."/>
            <person name="Lipzen A."/>
            <person name="Morin E."/>
            <person name="Grigoriev I.V."/>
            <person name="Henrissat B."/>
            <person name="Lindahl B."/>
            <person name="Martin F."/>
        </authorList>
    </citation>
    <scope>NUCLEOTIDE SEQUENCE</scope>
    <source>
        <strain evidence="8">JB14</strain>
    </source>
</reference>
<dbReference type="PANTHER" id="PTHR45672">
    <property type="entry name" value="PROTEIN DISULFIDE-ISOMERASE C17H9.14C-RELATED"/>
    <property type="match status" value="1"/>
</dbReference>
<dbReference type="EMBL" id="ML769494">
    <property type="protein sequence ID" value="KAE9397643.1"/>
    <property type="molecule type" value="Genomic_DNA"/>
</dbReference>
<dbReference type="Proteomes" id="UP000799118">
    <property type="component" value="Unassembled WGS sequence"/>
</dbReference>
<dbReference type="Pfam" id="PF00085">
    <property type="entry name" value="Thioredoxin"/>
    <property type="match status" value="2"/>
</dbReference>
<dbReference type="GO" id="GO:0003756">
    <property type="term" value="F:protein disulfide isomerase activity"/>
    <property type="evidence" value="ECO:0007669"/>
    <property type="project" value="UniProtKB-EC"/>
</dbReference>
<proteinExistence type="predicted"/>
<dbReference type="SUPFAM" id="SSF52833">
    <property type="entry name" value="Thioredoxin-like"/>
    <property type="match status" value="2"/>
</dbReference>
<dbReference type="PANTHER" id="PTHR45672:SF11">
    <property type="entry name" value="PROTEIN DISULFIDE-ISOMERASE C17H9.14C"/>
    <property type="match status" value="1"/>
</dbReference>
<sequence>MKYSPSLFVAALVASVSASNVLELDTSNWDNFVGRGKPGLVQFTVQTSLCEGCKFIAPIFEKLADVFSNKKEDVFFGLVDTDDNMSFEEEYGFKSYPALLWFRGDGTAEPYEGGGDLESFVRFVTQKSDLEPPIKLPTPPQSRVLDYKDFDEVVMDPENDVLVSFTTPWCNHCKAIKGIWGKVTSIFEPESNCVVVNVDVEGRKNENLARRFNITAVPTIKFFSKDNKEGERFELELTESNFIDYLNEKCGTHRTSDGGLLDTAGRLADFDQLASKFLTASSGDQESIYQEALTLSSTIDDPSKSMQYLRIMENIANGTEGYHEKESKRLEGILSKREVARAKLDEIKIKSNILRAFGAPTEEEEDNNIQRDTAEL</sequence>
<evidence type="ECO:0000259" key="7">
    <source>
        <dbReference type="PROSITE" id="PS51352"/>
    </source>
</evidence>
<dbReference type="GO" id="GO:0005783">
    <property type="term" value="C:endoplasmic reticulum"/>
    <property type="evidence" value="ECO:0007669"/>
    <property type="project" value="InterPro"/>
</dbReference>
<name>A0A6A4HI63_9AGAR</name>
<gene>
    <name evidence="8" type="ORF">BT96DRAFT_995600</name>
</gene>
<keyword evidence="6" id="KW-0732">Signal</keyword>
<dbReference type="SUPFAM" id="SSF47933">
    <property type="entry name" value="ERP29 C domain-like"/>
    <property type="match status" value="1"/>
</dbReference>
<evidence type="ECO:0000256" key="5">
    <source>
        <dbReference type="ARBA" id="ARBA00023284"/>
    </source>
</evidence>
<dbReference type="CDD" id="cd00238">
    <property type="entry name" value="ERp29c"/>
    <property type="match status" value="1"/>
</dbReference>
<comment type="catalytic activity">
    <reaction evidence="1">
        <text>Catalyzes the rearrangement of -S-S- bonds in proteins.</text>
        <dbReference type="EC" id="5.3.4.1"/>
    </reaction>
</comment>
<dbReference type="EC" id="5.3.4.1" evidence="2"/>
<evidence type="ECO:0000256" key="3">
    <source>
        <dbReference type="ARBA" id="ARBA00023157"/>
    </source>
</evidence>